<evidence type="ECO:0000256" key="8">
    <source>
        <dbReference type="SAM" id="SignalP"/>
    </source>
</evidence>
<feature type="region of interest" description="Disordered" evidence="7">
    <location>
        <begin position="168"/>
        <end position="190"/>
    </location>
</feature>
<evidence type="ECO:0000256" key="1">
    <source>
        <dbReference type="ARBA" id="ARBA00010830"/>
    </source>
</evidence>
<evidence type="ECO:0000256" key="6">
    <source>
        <dbReference type="ARBA" id="ARBA00070624"/>
    </source>
</evidence>
<gene>
    <name evidence="10" type="primary">rpfA</name>
    <name evidence="10" type="ORF">MSHI_00310</name>
</gene>
<dbReference type="GO" id="GO:0016787">
    <property type="term" value="F:hydrolase activity"/>
    <property type="evidence" value="ECO:0007669"/>
    <property type="project" value="UniProtKB-KW"/>
</dbReference>
<accession>A0A7I7MIY7</accession>
<dbReference type="GO" id="GO:0010629">
    <property type="term" value="P:negative regulation of gene expression"/>
    <property type="evidence" value="ECO:0007669"/>
    <property type="project" value="UniProtKB-ARBA"/>
</dbReference>
<dbReference type="AlphaFoldDB" id="A0A7I7MIY7"/>
<evidence type="ECO:0000313" key="10">
    <source>
        <dbReference type="EMBL" id="BBX72125.1"/>
    </source>
</evidence>
<feature type="chain" id="PRO_5029838178" description="Resuscitation-promoting factor RpfA" evidence="8">
    <location>
        <begin position="34"/>
        <end position="355"/>
    </location>
</feature>
<dbReference type="InterPro" id="IPR010618">
    <property type="entry name" value="RPF"/>
</dbReference>
<comment type="similarity">
    <text evidence="1">Belongs to the transglycosylase family. Rpf subfamily.</text>
</comment>
<dbReference type="Gene3D" id="1.10.530.10">
    <property type="match status" value="1"/>
</dbReference>
<evidence type="ECO:0000313" key="11">
    <source>
        <dbReference type="Proteomes" id="UP000467236"/>
    </source>
</evidence>
<reference evidence="10 11" key="1">
    <citation type="journal article" date="2019" name="Emerg. Microbes Infect.">
        <title>Comprehensive subspecies identification of 175 nontuberculous mycobacteria species based on 7547 genomic profiles.</title>
        <authorList>
            <person name="Matsumoto Y."/>
            <person name="Kinjo T."/>
            <person name="Motooka D."/>
            <person name="Nabeya D."/>
            <person name="Jung N."/>
            <person name="Uechi K."/>
            <person name="Horii T."/>
            <person name="Iida T."/>
            <person name="Fujita J."/>
            <person name="Nakamura S."/>
        </authorList>
    </citation>
    <scope>NUCLEOTIDE SEQUENCE [LARGE SCALE GENOMIC DNA]</scope>
    <source>
        <strain evidence="10 11">JCM 14233</strain>
    </source>
</reference>
<feature type="compositionally biased region" description="Low complexity" evidence="7">
    <location>
        <begin position="168"/>
        <end position="179"/>
    </location>
</feature>
<evidence type="ECO:0000256" key="4">
    <source>
        <dbReference type="ARBA" id="ARBA00022801"/>
    </source>
</evidence>
<keyword evidence="4" id="KW-0378">Hydrolase</keyword>
<dbReference type="KEGG" id="mshj:MSHI_00310"/>
<evidence type="ECO:0000256" key="2">
    <source>
        <dbReference type="ARBA" id="ARBA00022729"/>
    </source>
</evidence>
<sequence length="355" mass="35025">MSGRHRKPTTSSVSVAKIAFTGAVLGGGSIAMAAQAAAATDGEWDQVARCESGGNWSINTGNGYLGGLQFTPGTWAAHGGGQYAPSAQLATREQQIAVAERVLATQGRGAWPVCGRGLSAPTPREVLAPAAMDAPLDAPAVNGEPAALAAPPADAPASAEAPVPVELAPADPAPAVQPAGNDLPAALGEPIPAADPAALAPAVDLPQAPADLAPAPANLAQPVPADLAQPVPADLAPAPGDVAPAPADLAQPVPADLAPAPGDVAPAPADLAPAPADLAPAPAPAIIETDWQPADPAPQPADVPQPVPGDVDNAPVEIHQVANVAYTKRLWDAIRAQDISGNDALDALARPSVLS</sequence>
<feature type="domain" description="Resuscitation-promoting factor core lysozyme-like" evidence="9">
    <location>
        <begin position="38"/>
        <end position="114"/>
    </location>
</feature>
<evidence type="ECO:0000256" key="7">
    <source>
        <dbReference type="SAM" id="MobiDB-lite"/>
    </source>
</evidence>
<dbReference type="CDD" id="cd13925">
    <property type="entry name" value="RPF"/>
    <property type="match status" value="1"/>
</dbReference>
<keyword evidence="3" id="KW-0677">Repeat</keyword>
<protein>
    <recommendedName>
        <fullName evidence="6">Resuscitation-promoting factor RpfA</fullName>
    </recommendedName>
</protein>
<evidence type="ECO:0000256" key="5">
    <source>
        <dbReference type="ARBA" id="ARBA00023026"/>
    </source>
</evidence>
<dbReference type="GO" id="GO:0005576">
    <property type="term" value="C:extracellular region"/>
    <property type="evidence" value="ECO:0007669"/>
    <property type="project" value="UniProtKB-ARBA"/>
</dbReference>
<keyword evidence="11" id="KW-1185">Reference proteome</keyword>
<dbReference type="GO" id="GO:0009372">
    <property type="term" value="P:quorum sensing"/>
    <property type="evidence" value="ECO:0007669"/>
    <property type="project" value="UniProtKB-ARBA"/>
</dbReference>
<organism evidence="10 11">
    <name type="scientific">Mycobacterium shinjukuense</name>
    <dbReference type="NCBI Taxonomy" id="398694"/>
    <lineage>
        <taxon>Bacteria</taxon>
        <taxon>Bacillati</taxon>
        <taxon>Actinomycetota</taxon>
        <taxon>Actinomycetes</taxon>
        <taxon>Mycobacteriales</taxon>
        <taxon>Mycobacteriaceae</taxon>
        <taxon>Mycobacterium</taxon>
    </lineage>
</organism>
<name>A0A7I7MIY7_9MYCO</name>
<keyword evidence="5" id="KW-0843">Virulence</keyword>
<dbReference type="RefSeq" id="WP_163662665.1">
    <property type="nucleotide sequence ID" value="NZ_AP022575.1"/>
</dbReference>
<dbReference type="SUPFAM" id="SSF53955">
    <property type="entry name" value="Lysozyme-like"/>
    <property type="match status" value="1"/>
</dbReference>
<keyword evidence="2 8" id="KW-0732">Signal</keyword>
<dbReference type="Proteomes" id="UP000467236">
    <property type="component" value="Chromosome"/>
</dbReference>
<proteinExistence type="inferred from homology"/>
<evidence type="ECO:0000256" key="3">
    <source>
        <dbReference type="ARBA" id="ARBA00022737"/>
    </source>
</evidence>
<dbReference type="EMBL" id="AP022575">
    <property type="protein sequence ID" value="BBX72125.1"/>
    <property type="molecule type" value="Genomic_DNA"/>
</dbReference>
<evidence type="ECO:0000259" key="9">
    <source>
        <dbReference type="Pfam" id="PF06737"/>
    </source>
</evidence>
<dbReference type="Pfam" id="PF06737">
    <property type="entry name" value="Transglycosylas"/>
    <property type="match status" value="1"/>
</dbReference>
<feature type="signal peptide" evidence="8">
    <location>
        <begin position="1"/>
        <end position="33"/>
    </location>
</feature>
<dbReference type="FunFam" id="1.10.530.10:FF:000029">
    <property type="entry name" value="Resuscitation-promoting factor RpfA"/>
    <property type="match status" value="1"/>
</dbReference>
<feature type="region of interest" description="Disordered" evidence="7">
    <location>
        <begin position="230"/>
        <end position="271"/>
    </location>
</feature>
<dbReference type="GO" id="GO:0042127">
    <property type="term" value="P:regulation of cell population proliferation"/>
    <property type="evidence" value="ECO:0007669"/>
    <property type="project" value="UniProtKB-ARBA"/>
</dbReference>
<dbReference type="InterPro" id="IPR023346">
    <property type="entry name" value="Lysozyme-like_dom_sf"/>
</dbReference>